<gene>
    <name evidence="1" type="ORF">CDAR_597301</name>
</gene>
<sequence length="148" mass="16185">MGQMKHIFIAKLCKGRHSCSLTSNVVILQNHTSVHQRKPFFPGHCNLVADNKFKQLLFNYHFNSTKKSSAQAGDEDGATIQDCICSNKANIGWISGIIAAVESNNIGLNIGNGNVVSSLVDPSRRAIAIIIFYFILLINADGLKLDLN</sequence>
<reference evidence="1 2" key="1">
    <citation type="submission" date="2021-06" db="EMBL/GenBank/DDBJ databases">
        <title>Caerostris darwini draft genome.</title>
        <authorList>
            <person name="Kono N."/>
            <person name="Arakawa K."/>
        </authorList>
    </citation>
    <scope>NUCLEOTIDE SEQUENCE [LARGE SCALE GENOMIC DNA]</scope>
</reference>
<evidence type="ECO:0000313" key="2">
    <source>
        <dbReference type="Proteomes" id="UP001054837"/>
    </source>
</evidence>
<protein>
    <recommendedName>
        <fullName evidence="3">LAGLIDADG homing endonuclease</fullName>
    </recommendedName>
</protein>
<proteinExistence type="predicted"/>
<evidence type="ECO:0008006" key="3">
    <source>
        <dbReference type="Google" id="ProtNLM"/>
    </source>
</evidence>
<dbReference type="Proteomes" id="UP001054837">
    <property type="component" value="Unassembled WGS sequence"/>
</dbReference>
<organism evidence="1 2">
    <name type="scientific">Caerostris darwini</name>
    <dbReference type="NCBI Taxonomy" id="1538125"/>
    <lineage>
        <taxon>Eukaryota</taxon>
        <taxon>Metazoa</taxon>
        <taxon>Ecdysozoa</taxon>
        <taxon>Arthropoda</taxon>
        <taxon>Chelicerata</taxon>
        <taxon>Arachnida</taxon>
        <taxon>Araneae</taxon>
        <taxon>Araneomorphae</taxon>
        <taxon>Entelegynae</taxon>
        <taxon>Araneoidea</taxon>
        <taxon>Araneidae</taxon>
        <taxon>Caerostris</taxon>
    </lineage>
</organism>
<keyword evidence="2" id="KW-1185">Reference proteome</keyword>
<name>A0AAV4U2E1_9ARAC</name>
<accession>A0AAV4U2E1</accession>
<dbReference type="EMBL" id="BPLQ01010622">
    <property type="protein sequence ID" value="GIY51963.1"/>
    <property type="molecule type" value="Genomic_DNA"/>
</dbReference>
<evidence type="ECO:0000313" key="1">
    <source>
        <dbReference type="EMBL" id="GIY51963.1"/>
    </source>
</evidence>
<dbReference type="AlphaFoldDB" id="A0AAV4U2E1"/>
<comment type="caution">
    <text evidence="1">The sequence shown here is derived from an EMBL/GenBank/DDBJ whole genome shotgun (WGS) entry which is preliminary data.</text>
</comment>